<feature type="transmembrane region" description="Helical" evidence="1">
    <location>
        <begin position="98"/>
        <end position="119"/>
    </location>
</feature>
<dbReference type="OrthoDB" id="696856at2759"/>
<dbReference type="EMBL" id="SPHZ02000002">
    <property type="protein sequence ID" value="KAF0928449.1"/>
    <property type="molecule type" value="Genomic_DNA"/>
</dbReference>
<gene>
    <name evidence="2" type="ORF">E2562_003261</name>
</gene>
<evidence type="ECO:0000313" key="3">
    <source>
        <dbReference type="Proteomes" id="UP000479710"/>
    </source>
</evidence>
<keyword evidence="1" id="KW-1133">Transmembrane helix</keyword>
<proteinExistence type="predicted"/>
<sequence>MTLEGQEQPDLTILLMDKLNPETMCIEISPTKNIKITPLKISIVMGTPFGNELRLPDRKIMGPASIQLAQDLSLQPNAKISPSRLIQEIRERKDDPTAVRFFIIVMTNTLLLPITDFYIT</sequence>
<protein>
    <submittedName>
        <fullName evidence="2">Uncharacterized protein</fullName>
    </submittedName>
</protein>
<evidence type="ECO:0000313" key="2">
    <source>
        <dbReference type="EMBL" id="KAF0928449.1"/>
    </source>
</evidence>
<evidence type="ECO:0000256" key="1">
    <source>
        <dbReference type="SAM" id="Phobius"/>
    </source>
</evidence>
<name>A0A6G1EV21_9ORYZ</name>
<keyword evidence="3" id="KW-1185">Reference proteome</keyword>
<comment type="caution">
    <text evidence="2">The sequence shown here is derived from an EMBL/GenBank/DDBJ whole genome shotgun (WGS) entry which is preliminary data.</text>
</comment>
<keyword evidence="1" id="KW-0472">Membrane</keyword>
<organism evidence="2 3">
    <name type="scientific">Oryza meyeriana var. granulata</name>
    <dbReference type="NCBI Taxonomy" id="110450"/>
    <lineage>
        <taxon>Eukaryota</taxon>
        <taxon>Viridiplantae</taxon>
        <taxon>Streptophyta</taxon>
        <taxon>Embryophyta</taxon>
        <taxon>Tracheophyta</taxon>
        <taxon>Spermatophyta</taxon>
        <taxon>Magnoliopsida</taxon>
        <taxon>Liliopsida</taxon>
        <taxon>Poales</taxon>
        <taxon>Poaceae</taxon>
        <taxon>BOP clade</taxon>
        <taxon>Oryzoideae</taxon>
        <taxon>Oryzeae</taxon>
        <taxon>Oryzinae</taxon>
        <taxon>Oryza</taxon>
        <taxon>Oryza meyeriana</taxon>
    </lineage>
</organism>
<reference evidence="2 3" key="1">
    <citation type="submission" date="2019-11" db="EMBL/GenBank/DDBJ databases">
        <title>Whole genome sequence of Oryza granulata.</title>
        <authorList>
            <person name="Li W."/>
        </authorList>
    </citation>
    <scope>NUCLEOTIDE SEQUENCE [LARGE SCALE GENOMIC DNA]</scope>
    <source>
        <strain evidence="3">cv. Menghai</strain>
        <tissue evidence="2">Leaf</tissue>
    </source>
</reference>
<dbReference type="Proteomes" id="UP000479710">
    <property type="component" value="Unassembled WGS sequence"/>
</dbReference>
<accession>A0A6G1EV21</accession>
<keyword evidence="1" id="KW-0812">Transmembrane</keyword>
<dbReference type="AlphaFoldDB" id="A0A6G1EV21"/>